<organism evidence="2 3">
    <name type="scientific">Pseudokineococcus lusitanus</name>
    <dbReference type="NCBI Taxonomy" id="763993"/>
    <lineage>
        <taxon>Bacteria</taxon>
        <taxon>Bacillati</taxon>
        <taxon>Actinomycetota</taxon>
        <taxon>Actinomycetes</taxon>
        <taxon>Kineosporiales</taxon>
        <taxon>Kineosporiaceae</taxon>
        <taxon>Pseudokineococcus</taxon>
    </lineage>
</organism>
<feature type="region of interest" description="Disordered" evidence="1">
    <location>
        <begin position="1"/>
        <end position="137"/>
    </location>
</feature>
<gene>
    <name evidence="2" type="ORF">EDC03_0559</name>
</gene>
<feature type="compositionally biased region" description="Low complexity" evidence="1">
    <location>
        <begin position="65"/>
        <end position="78"/>
    </location>
</feature>
<keyword evidence="3" id="KW-1185">Reference proteome</keyword>
<proteinExistence type="predicted"/>
<dbReference type="RefSeq" id="WP_123378610.1">
    <property type="nucleotide sequence ID" value="NZ_RJKN01000001.1"/>
</dbReference>
<dbReference type="Proteomes" id="UP000276232">
    <property type="component" value="Unassembled WGS sequence"/>
</dbReference>
<dbReference type="EMBL" id="RJKN01000001">
    <property type="protein sequence ID" value="ROP45943.1"/>
    <property type="molecule type" value="Genomic_DNA"/>
</dbReference>
<reference evidence="2 3" key="1">
    <citation type="journal article" date="2015" name="Stand. Genomic Sci.">
        <title>Genomic Encyclopedia of Bacterial and Archaeal Type Strains, Phase III: the genomes of soil and plant-associated and newly described type strains.</title>
        <authorList>
            <person name="Whitman W.B."/>
            <person name="Woyke T."/>
            <person name="Klenk H.P."/>
            <person name="Zhou Y."/>
            <person name="Lilburn T.G."/>
            <person name="Beck B.J."/>
            <person name="De Vos P."/>
            <person name="Vandamme P."/>
            <person name="Eisen J.A."/>
            <person name="Garrity G."/>
            <person name="Hugenholtz P."/>
            <person name="Kyrpides N.C."/>
        </authorList>
    </citation>
    <scope>NUCLEOTIDE SEQUENCE [LARGE SCALE GENOMIC DNA]</scope>
    <source>
        <strain evidence="2 3">CECT 7306</strain>
    </source>
</reference>
<evidence type="ECO:0000256" key="1">
    <source>
        <dbReference type="SAM" id="MobiDB-lite"/>
    </source>
</evidence>
<accession>A0A3N1HTT5</accession>
<name>A0A3N1HTT5_9ACTN</name>
<comment type="caution">
    <text evidence="2">The sequence shown here is derived from an EMBL/GenBank/DDBJ whole genome shotgun (WGS) entry which is preliminary data.</text>
</comment>
<evidence type="ECO:0000313" key="2">
    <source>
        <dbReference type="EMBL" id="ROP45943.1"/>
    </source>
</evidence>
<evidence type="ECO:0000313" key="3">
    <source>
        <dbReference type="Proteomes" id="UP000276232"/>
    </source>
</evidence>
<dbReference type="OrthoDB" id="10014679at2"/>
<dbReference type="AlphaFoldDB" id="A0A3N1HTT5"/>
<protein>
    <submittedName>
        <fullName evidence="2">Uncharacterized protein</fullName>
    </submittedName>
</protein>
<dbReference type="InParanoid" id="A0A3N1HTT5"/>
<feature type="compositionally biased region" description="Gly residues" evidence="1">
    <location>
        <begin position="1"/>
        <end position="10"/>
    </location>
</feature>
<feature type="compositionally biased region" description="Acidic residues" evidence="1">
    <location>
        <begin position="80"/>
        <end position="89"/>
    </location>
</feature>
<sequence>MAATDGGGQRLKGTLAARHPRTDELSTFPPGTPREELPSWVQVDDGAFDGEPAPAPAPRRRRRAAAAASPPESEAGGQDDVGDADDVDDPEGHDGSEGDDDGQDPAVEVSSEDGQEPPSEPATTDEAPPAKATRKKR</sequence>